<dbReference type="AlphaFoldDB" id="A0AAD6YXB4"/>
<comment type="caution">
    <text evidence="2">The sequence shown here is derived from an EMBL/GenBank/DDBJ whole genome shotgun (WGS) entry which is preliminary data.</text>
</comment>
<organism evidence="2 3">
    <name type="scientific">Mycena albidolilacea</name>
    <dbReference type="NCBI Taxonomy" id="1033008"/>
    <lineage>
        <taxon>Eukaryota</taxon>
        <taxon>Fungi</taxon>
        <taxon>Dikarya</taxon>
        <taxon>Basidiomycota</taxon>
        <taxon>Agaricomycotina</taxon>
        <taxon>Agaricomycetes</taxon>
        <taxon>Agaricomycetidae</taxon>
        <taxon>Agaricales</taxon>
        <taxon>Marasmiineae</taxon>
        <taxon>Mycenaceae</taxon>
        <taxon>Mycena</taxon>
    </lineage>
</organism>
<evidence type="ECO:0000313" key="3">
    <source>
        <dbReference type="Proteomes" id="UP001218218"/>
    </source>
</evidence>
<dbReference type="SMART" id="SM01301">
    <property type="entry name" value="PTPlike_phytase"/>
    <property type="match status" value="1"/>
</dbReference>
<dbReference type="Proteomes" id="UP001218218">
    <property type="component" value="Unassembled WGS sequence"/>
</dbReference>
<dbReference type="EMBL" id="JARIHO010000159">
    <property type="protein sequence ID" value="KAJ7300604.1"/>
    <property type="molecule type" value="Genomic_DNA"/>
</dbReference>
<evidence type="ECO:0000313" key="2">
    <source>
        <dbReference type="EMBL" id="KAJ7300604.1"/>
    </source>
</evidence>
<feature type="compositionally biased region" description="Low complexity" evidence="1">
    <location>
        <begin position="843"/>
        <end position="854"/>
    </location>
</feature>
<gene>
    <name evidence="2" type="ORF">DFH08DRAFT_828294</name>
</gene>
<feature type="region of interest" description="Disordered" evidence="1">
    <location>
        <begin position="785"/>
        <end position="859"/>
    </location>
</feature>
<name>A0AAD6YXB4_9AGAR</name>
<protein>
    <submittedName>
        <fullName evidence="2">Uncharacterized protein</fullName>
    </submittedName>
</protein>
<proteinExistence type="predicted"/>
<reference evidence="2" key="1">
    <citation type="submission" date="2023-03" db="EMBL/GenBank/DDBJ databases">
        <title>Massive genome expansion in bonnet fungi (Mycena s.s.) driven by repeated elements and novel gene families across ecological guilds.</title>
        <authorList>
            <consortium name="Lawrence Berkeley National Laboratory"/>
            <person name="Harder C.B."/>
            <person name="Miyauchi S."/>
            <person name="Viragh M."/>
            <person name="Kuo A."/>
            <person name="Thoen E."/>
            <person name="Andreopoulos B."/>
            <person name="Lu D."/>
            <person name="Skrede I."/>
            <person name="Drula E."/>
            <person name="Henrissat B."/>
            <person name="Morin E."/>
            <person name="Kohler A."/>
            <person name="Barry K."/>
            <person name="LaButti K."/>
            <person name="Morin E."/>
            <person name="Salamov A."/>
            <person name="Lipzen A."/>
            <person name="Mereny Z."/>
            <person name="Hegedus B."/>
            <person name="Baldrian P."/>
            <person name="Stursova M."/>
            <person name="Weitz H."/>
            <person name="Taylor A."/>
            <person name="Grigoriev I.V."/>
            <person name="Nagy L.G."/>
            <person name="Martin F."/>
            <person name="Kauserud H."/>
        </authorList>
    </citation>
    <scope>NUCLEOTIDE SEQUENCE</scope>
    <source>
        <strain evidence="2">CBHHK002</strain>
    </source>
</reference>
<sequence length="881" mass="98420">MASHKASDGLELEYHRMPMTAEKPPDFSDHTGCGKLPTWSREEHVGICSPIKLSTVVVRKGFAVKSTVDDAIDRVDIVYNLRDADEVRTRADQATDDKEKRKHAQKGNYAVSFRLQFGLIRLTYSSAEPDTRQSFETIESFVKSQPVIKTFEKELFGDGFNSLRPLERADVTDGVAYPDEVNQIVVNRRVEGAPNFRQVPLTLPCSSLSPTSSTDSLKNGLRQCMPTVEGLRRALLKVDAGPTGKNKVFWNSIREAEKDILTPRDVFSFMKTEGLQDYSIFPLNVRRETMVESQFCSIELNQVSHKPATLSSTFNCQMGRGRTTTGMVAACLISTTTNWNGKEHKYDEDDLRGTCNSMDGEYKTIPQLVGVLYKIHFQASALKIPDFPSPSDKIPHPSCRGSDNTAIVLKILSNTSNTAQCLHYTLCRRYLCRLLDKPNSRFIPPGLSVTDLSALDFDPGLQCTPRDFSVGTETFFNDPDTFEYDVPPYRITDANIAPTPGRPLLTVHPDERGPSKIRIDVQSWPSLYFLAHLAIYRLLPFIRVPERINHTDPEYLASILDRAVPVFEHIQRTYVFIPRVKEQMMLLAGLLRLVSAVSQLIPARAHAGWAAFIPLSYPPLPVNWVFPATEEFPEDHPLRNPLSVDDHTTLLRIAHPALRFFTSFVAKGLATNPGGSELTVTLLDEAINPEYPIFEIISDEFRAGRLSPEFTHFFFNSTRALISYLPAEVRKPAWSLHILPEDSQYADRFLPHEDLSSEPYSLMDMATPDPIWKWWQRLQEEFALPAGETSPQSPTSSHAGTYSPRYRPTTPPSVSPAPNPETPPAQTGTSHSARKDPPTPRKASAIAASPSNSAEMQVDLPKVSSADALAIAEASNDLLPH</sequence>
<feature type="compositionally biased region" description="Pro residues" evidence="1">
    <location>
        <begin position="809"/>
        <end position="823"/>
    </location>
</feature>
<evidence type="ECO:0000256" key="1">
    <source>
        <dbReference type="SAM" id="MobiDB-lite"/>
    </source>
</evidence>
<keyword evidence="3" id="KW-1185">Reference proteome</keyword>
<dbReference type="InterPro" id="IPR029021">
    <property type="entry name" value="Prot-tyrosine_phosphatase-like"/>
</dbReference>
<dbReference type="Gene3D" id="3.90.190.10">
    <property type="entry name" value="Protein tyrosine phosphatase superfamily"/>
    <property type="match status" value="1"/>
</dbReference>
<dbReference type="Pfam" id="PF14566">
    <property type="entry name" value="PTPlike_phytase"/>
    <property type="match status" value="1"/>
</dbReference>
<accession>A0AAD6YXB4</accession>
<feature type="compositionally biased region" description="Polar residues" evidence="1">
    <location>
        <begin position="789"/>
        <end position="800"/>
    </location>
</feature>